<gene>
    <name evidence="2" type="ORF">B0T17DRAFT_505074</name>
</gene>
<organism evidence="2 3">
    <name type="scientific">Bombardia bombarda</name>
    <dbReference type="NCBI Taxonomy" id="252184"/>
    <lineage>
        <taxon>Eukaryota</taxon>
        <taxon>Fungi</taxon>
        <taxon>Dikarya</taxon>
        <taxon>Ascomycota</taxon>
        <taxon>Pezizomycotina</taxon>
        <taxon>Sordariomycetes</taxon>
        <taxon>Sordariomycetidae</taxon>
        <taxon>Sordariales</taxon>
        <taxon>Lasiosphaeriaceae</taxon>
        <taxon>Bombardia</taxon>
    </lineage>
</organism>
<accession>A0AA39X6V7</accession>
<dbReference type="EMBL" id="JAULSR010000002">
    <property type="protein sequence ID" value="KAK0628396.1"/>
    <property type="molecule type" value="Genomic_DNA"/>
</dbReference>
<sequence>MPCTIATCCPSPVLSIREGGGKGCRSAAAAVSNLIRRSGATTTPTTERLECQQRWTGKALWWIWISCVASRPNLSRPLASIHGAAEMQWVRWLESLCVVLALNGSDDLVYLTRWQKEQQQSPTPNQPASAAAPSQSKARKLITSEAPPKRCPVFAVASRLQGQNVQMFVSDLLAKGYCSTDTYQALVLRDNNYFGPPSPA</sequence>
<evidence type="ECO:0000256" key="1">
    <source>
        <dbReference type="SAM" id="MobiDB-lite"/>
    </source>
</evidence>
<proteinExistence type="predicted"/>
<dbReference type="AlphaFoldDB" id="A0AA39X6V7"/>
<evidence type="ECO:0000313" key="3">
    <source>
        <dbReference type="Proteomes" id="UP001174934"/>
    </source>
</evidence>
<evidence type="ECO:0000313" key="2">
    <source>
        <dbReference type="EMBL" id="KAK0628396.1"/>
    </source>
</evidence>
<comment type="caution">
    <text evidence="2">The sequence shown here is derived from an EMBL/GenBank/DDBJ whole genome shotgun (WGS) entry which is preliminary data.</text>
</comment>
<name>A0AA39X6V7_9PEZI</name>
<keyword evidence="3" id="KW-1185">Reference proteome</keyword>
<feature type="region of interest" description="Disordered" evidence="1">
    <location>
        <begin position="118"/>
        <end position="142"/>
    </location>
</feature>
<dbReference type="Proteomes" id="UP001174934">
    <property type="component" value="Unassembled WGS sequence"/>
</dbReference>
<feature type="compositionally biased region" description="Low complexity" evidence="1">
    <location>
        <begin position="118"/>
        <end position="136"/>
    </location>
</feature>
<reference evidence="2" key="1">
    <citation type="submission" date="2023-06" db="EMBL/GenBank/DDBJ databases">
        <title>Genome-scale phylogeny and comparative genomics of the fungal order Sordariales.</title>
        <authorList>
            <consortium name="Lawrence Berkeley National Laboratory"/>
            <person name="Hensen N."/>
            <person name="Bonometti L."/>
            <person name="Westerberg I."/>
            <person name="Brannstrom I.O."/>
            <person name="Guillou S."/>
            <person name="Cros-Aarteil S."/>
            <person name="Calhoun S."/>
            <person name="Haridas S."/>
            <person name="Kuo A."/>
            <person name="Mondo S."/>
            <person name="Pangilinan J."/>
            <person name="Riley R."/>
            <person name="LaButti K."/>
            <person name="Andreopoulos B."/>
            <person name="Lipzen A."/>
            <person name="Chen C."/>
            <person name="Yanf M."/>
            <person name="Daum C."/>
            <person name="Ng V."/>
            <person name="Clum A."/>
            <person name="Steindorff A."/>
            <person name="Ohm R."/>
            <person name="Martin F."/>
            <person name="Silar P."/>
            <person name="Natvig D."/>
            <person name="Lalanne C."/>
            <person name="Gautier V."/>
            <person name="Ament-velasquez S.L."/>
            <person name="Kruys A."/>
            <person name="Hutchinson M.I."/>
            <person name="Powell A.J."/>
            <person name="Barry K."/>
            <person name="Miller A.N."/>
            <person name="Grigoriev I.V."/>
            <person name="Debuchy R."/>
            <person name="Gladieux P."/>
            <person name="Thoren M.H."/>
            <person name="Johannesson H."/>
        </authorList>
    </citation>
    <scope>NUCLEOTIDE SEQUENCE</scope>
    <source>
        <strain evidence="2">SMH3391-2</strain>
    </source>
</reference>
<protein>
    <submittedName>
        <fullName evidence="2">Uncharacterized protein</fullName>
    </submittedName>
</protein>